<evidence type="ECO:0000256" key="3">
    <source>
        <dbReference type="ARBA" id="ARBA00023274"/>
    </source>
</evidence>
<evidence type="ECO:0000256" key="5">
    <source>
        <dbReference type="ARBA" id="ARBA00035356"/>
    </source>
</evidence>
<dbReference type="EnsemblMetazoa" id="XM_019993780.1">
    <property type="protein sequence ID" value="XP_019849339.1"/>
    <property type="gene ID" value="LOC109580507"/>
</dbReference>
<dbReference type="Proteomes" id="UP000007879">
    <property type="component" value="Unassembled WGS sequence"/>
</dbReference>
<dbReference type="GO" id="GO:0006412">
    <property type="term" value="P:translation"/>
    <property type="evidence" value="ECO:0007669"/>
    <property type="project" value="InterPro"/>
</dbReference>
<dbReference type="Gene3D" id="3.30.1390.20">
    <property type="entry name" value="Ribosomal protein L30, ferredoxin-like fold domain"/>
    <property type="match status" value="1"/>
</dbReference>
<dbReference type="KEGG" id="aqu:109580507"/>
<dbReference type="Pfam" id="PF00327">
    <property type="entry name" value="Ribosomal_L30"/>
    <property type="match status" value="1"/>
</dbReference>
<name>A0AAN0IX47_AMPQE</name>
<evidence type="ECO:0000256" key="1">
    <source>
        <dbReference type="ARBA" id="ARBA00007594"/>
    </source>
</evidence>
<keyword evidence="3" id="KW-0687">Ribonucleoprotein</keyword>
<dbReference type="InterPro" id="IPR005996">
    <property type="entry name" value="Ribosomal_uL30_bac-type"/>
</dbReference>
<dbReference type="AlphaFoldDB" id="A0AAN0IX47"/>
<evidence type="ECO:0000256" key="2">
    <source>
        <dbReference type="ARBA" id="ARBA00022980"/>
    </source>
</evidence>
<keyword evidence="2" id="KW-0689">Ribosomal protein</keyword>
<dbReference type="GO" id="GO:0015934">
    <property type="term" value="C:large ribosomal subunit"/>
    <property type="evidence" value="ECO:0007669"/>
    <property type="project" value="InterPro"/>
</dbReference>
<evidence type="ECO:0000313" key="8">
    <source>
        <dbReference type="Proteomes" id="UP000007879"/>
    </source>
</evidence>
<dbReference type="InterPro" id="IPR036919">
    <property type="entry name" value="Ribo_uL30_ferredoxin-like_sf"/>
</dbReference>
<evidence type="ECO:0000259" key="6">
    <source>
        <dbReference type="Pfam" id="PF00327"/>
    </source>
</evidence>
<accession>A0AAN0IX47</accession>
<proteinExistence type="inferred from homology"/>
<dbReference type="GeneID" id="109580507"/>
<protein>
    <recommendedName>
        <fullName evidence="4">Large ribosomal subunit protein uL30m</fullName>
    </recommendedName>
    <alternativeName>
        <fullName evidence="5">39S ribosomal protein L30, mitochondrial</fullName>
    </alternativeName>
</protein>
<feature type="domain" description="Large ribosomal subunit protein uL30-like ferredoxin-like fold" evidence="6">
    <location>
        <begin position="12"/>
        <end position="61"/>
    </location>
</feature>
<evidence type="ECO:0000256" key="4">
    <source>
        <dbReference type="ARBA" id="ARBA00035281"/>
    </source>
</evidence>
<dbReference type="PANTHER" id="PTHR15892:SF2">
    <property type="entry name" value="LARGE RIBOSOMAL SUBUNIT PROTEIN UL30M"/>
    <property type="match status" value="1"/>
</dbReference>
<keyword evidence="8" id="KW-1185">Reference proteome</keyword>
<reference evidence="7" key="2">
    <citation type="submission" date="2024-06" db="UniProtKB">
        <authorList>
            <consortium name="EnsemblMetazoa"/>
        </authorList>
    </citation>
    <scope>IDENTIFICATION</scope>
</reference>
<sequence>MATRRLPPKLFVVTLRRSFIGRPWWTRETLKGLGFRKRWQKIICKNTPSVVGQLREVKDMIDVKPVVLRTDIKNSPTGKEILLDNGEFFISPETLEELTNDVKLKLNSST</sequence>
<dbReference type="PANTHER" id="PTHR15892">
    <property type="entry name" value="MITOCHONDRIAL RIBOSOMAL PROTEIN L30"/>
    <property type="match status" value="1"/>
</dbReference>
<reference evidence="8" key="1">
    <citation type="journal article" date="2010" name="Nature">
        <title>The Amphimedon queenslandica genome and the evolution of animal complexity.</title>
        <authorList>
            <person name="Srivastava M."/>
            <person name="Simakov O."/>
            <person name="Chapman J."/>
            <person name="Fahey B."/>
            <person name="Gauthier M.E."/>
            <person name="Mitros T."/>
            <person name="Richards G.S."/>
            <person name="Conaco C."/>
            <person name="Dacre M."/>
            <person name="Hellsten U."/>
            <person name="Larroux C."/>
            <person name="Putnam N.H."/>
            <person name="Stanke M."/>
            <person name="Adamska M."/>
            <person name="Darling A."/>
            <person name="Degnan S.M."/>
            <person name="Oakley T.H."/>
            <person name="Plachetzki D.C."/>
            <person name="Zhai Y."/>
            <person name="Adamski M."/>
            <person name="Calcino A."/>
            <person name="Cummins S.F."/>
            <person name="Goodstein D.M."/>
            <person name="Harris C."/>
            <person name="Jackson D.J."/>
            <person name="Leys S.P."/>
            <person name="Shu S."/>
            <person name="Woodcroft B.J."/>
            <person name="Vervoort M."/>
            <person name="Kosik K.S."/>
            <person name="Manning G."/>
            <person name="Degnan B.M."/>
            <person name="Rokhsar D.S."/>
        </authorList>
    </citation>
    <scope>NUCLEOTIDE SEQUENCE [LARGE SCALE GENOMIC DNA]</scope>
</reference>
<evidence type="ECO:0000313" key="7">
    <source>
        <dbReference type="EnsemblMetazoa" id="XP_019849339.1"/>
    </source>
</evidence>
<dbReference type="GO" id="GO:0003735">
    <property type="term" value="F:structural constituent of ribosome"/>
    <property type="evidence" value="ECO:0007669"/>
    <property type="project" value="InterPro"/>
</dbReference>
<comment type="similarity">
    <text evidence="1">Belongs to the universal ribosomal protein uL30 family.</text>
</comment>
<dbReference type="NCBIfam" id="TIGR01308">
    <property type="entry name" value="rpmD_bact"/>
    <property type="match status" value="1"/>
</dbReference>
<dbReference type="InterPro" id="IPR016082">
    <property type="entry name" value="Ribosomal_uL30_ferredoxin-like"/>
</dbReference>
<dbReference type="GO" id="GO:0005739">
    <property type="term" value="C:mitochondrion"/>
    <property type="evidence" value="ECO:0007669"/>
    <property type="project" value="TreeGrafter"/>
</dbReference>
<organism evidence="7 8">
    <name type="scientific">Amphimedon queenslandica</name>
    <name type="common">Sponge</name>
    <dbReference type="NCBI Taxonomy" id="400682"/>
    <lineage>
        <taxon>Eukaryota</taxon>
        <taxon>Metazoa</taxon>
        <taxon>Porifera</taxon>
        <taxon>Demospongiae</taxon>
        <taxon>Heteroscleromorpha</taxon>
        <taxon>Haplosclerida</taxon>
        <taxon>Niphatidae</taxon>
        <taxon>Amphimedon</taxon>
    </lineage>
</organism>
<dbReference type="RefSeq" id="XP_019849339.1">
    <property type="nucleotide sequence ID" value="XM_019993780.1"/>
</dbReference>
<dbReference type="SUPFAM" id="SSF55129">
    <property type="entry name" value="Ribosomal protein L30p/L7e"/>
    <property type="match status" value="1"/>
</dbReference>